<evidence type="ECO:0000313" key="2">
    <source>
        <dbReference type="Proteomes" id="UP000292702"/>
    </source>
</evidence>
<comment type="caution">
    <text evidence="1">The sequence shown here is derived from an EMBL/GenBank/DDBJ whole genome shotgun (WGS) entry which is preliminary data.</text>
</comment>
<dbReference type="EMBL" id="RWJN01000252">
    <property type="protein sequence ID" value="TCD64163.1"/>
    <property type="molecule type" value="Genomic_DNA"/>
</dbReference>
<dbReference type="PANTHER" id="PTHR36986:SF1">
    <property type="entry name" value="UPF0643 PROTEIN PB2B2.08"/>
    <property type="match status" value="1"/>
</dbReference>
<keyword evidence="2" id="KW-1185">Reference proteome</keyword>
<dbReference type="OrthoDB" id="2140489at2759"/>
<evidence type="ECO:0000313" key="1">
    <source>
        <dbReference type="EMBL" id="TCD64163.1"/>
    </source>
</evidence>
<sequence>MAPVAVTPPRADTPPQKYNTTFLQDDARARASYKSHTPAPQAVIDSPIQNLVAVNDPHHLPTFDSTTLTDPGAPILYLPPLLSSLPVGIDYTFPGQPDDQRRPLNSDTRLPDIDPVSLSLHKALHHFQPVTPEYAETPYEVAFNWSELQLPEDSEREWYCVIFRSKRKEGSDGGPLYEADRLAHEEAVQSGGLILYWYGIPHPITGLNLSTCIWQSRQHAIAASSRPHHITAMRLAVASYDRYELGRYRLSKVKGETSVFVTPYDSGDVGW</sequence>
<accession>A0A4R0RBW2</accession>
<protein>
    <submittedName>
        <fullName evidence="1">Uncharacterized protein</fullName>
    </submittedName>
</protein>
<proteinExistence type="predicted"/>
<dbReference type="Proteomes" id="UP000292702">
    <property type="component" value="Unassembled WGS sequence"/>
</dbReference>
<organism evidence="1 2">
    <name type="scientific">Steccherinum ochraceum</name>
    <dbReference type="NCBI Taxonomy" id="92696"/>
    <lineage>
        <taxon>Eukaryota</taxon>
        <taxon>Fungi</taxon>
        <taxon>Dikarya</taxon>
        <taxon>Basidiomycota</taxon>
        <taxon>Agaricomycotina</taxon>
        <taxon>Agaricomycetes</taxon>
        <taxon>Polyporales</taxon>
        <taxon>Steccherinaceae</taxon>
        <taxon>Steccherinum</taxon>
    </lineage>
</organism>
<name>A0A4R0RBW2_9APHY</name>
<gene>
    <name evidence="1" type="ORF">EIP91_004476</name>
</gene>
<dbReference type="AlphaFoldDB" id="A0A4R0RBW2"/>
<reference evidence="1 2" key="1">
    <citation type="submission" date="2018-11" db="EMBL/GenBank/DDBJ databases">
        <title>Genome assembly of Steccherinum ochraceum LE-BIN_3174, the white-rot fungus of the Steccherinaceae family (The Residual Polyporoid clade, Polyporales, Basidiomycota).</title>
        <authorList>
            <person name="Fedorova T.V."/>
            <person name="Glazunova O.A."/>
            <person name="Landesman E.O."/>
            <person name="Moiseenko K.V."/>
            <person name="Psurtseva N.V."/>
            <person name="Savinova O.S."/>
            <person name="Shakhova N.V."/>
            <person name="Tyazhelova T.V."/>
            <person name="Vasina D.V."/>
        </authorList>
    </citation>
    <scope>NUCLEOTIDE SEQUENCE [LARGE SCALE GENOMIC DNA]</scope>
    <source>
        <strain evidence="1 2">LE-BIN_3174</strain>
    </source>
</reference>
<dbReference type="PANTHER" id="PTHR36986">
    <property type="entry name" value="UPF0643 PROTEIN PB2B2.08"/>
    <property type="match status" value="1"/>
</dbReference>